<dbReference type="Proteomes" id="UP001295423">
    <property type="component" value="Unassembled WGS sequence"/>
</dbReference>
<evidence type="ECO:0000313" key="1">
    <source>
        <dbReference type="EMBL" id="CAJ1966383.1"/>
    </source>
</evidence>
<sequence>MNSKQSKVLIRQYTRNDYETRFLLQSKNHSPNRINTQVNSRVVQWLGGEESFDFLSIYFAGLVADDDVLAKVYSGLNAKALVKMQKELLWLVLDDGLQELVSSSTSGSTRQAACKRTILQNHVRLGLMERDEYFDRLFYHLTYALAACQITTNESTIFNIQHRFAAIRPLLLEMMITQHDYQEQQQQQQHVLEGIQTKRMKSNRFPSLGKLFGSNKKSKVQCLEELQPGTCCPAVTATA</sequence>
<dbReference type="AlphaFoldDB" id="A0AAD2G997"/>
<name>A0AAD2G997_9STRA</name>
<dbReference type="SUPFAM" id="SSF46458">
    <property type="entry name" value="Globin-like"/>
    <property type="match status" value="1"/>
</dbReference>
<dbReference type="EMBL" id="CAKOGP040002280">
    <property type="protein sequence ID" value="CAJ1966383.1"/>
    <property type="molecule type" value="Genomic_DNA"/>
</dbReference>
<gene>
    <name evidence="1" type="ORF">CYCCA115_LOCUS21967</name>
</gene>
<dbReference type="InterPro" id="IPR009050">
    <property type="entry name" value="Globin-like_sf"/>
</dbReference>
<comment type="caution">
    <text evidence="1">The sequence shown here is derived from an EMBL/GenBank/DDBJ whole genome shotgun (WGS) entry which is preliminary data.</text>
</comment>
<reference evidence="1" key="1">
    <citation type="submission" date="2023-08" db="EMBL/GenBank/DDBJ databases">
        <authorList>
            <person name="Audoor S."/>
            <person name="Bilcke G."/>
        </authorList>
    </citation>
    <scope>NUCLEOTIDE SEQUENCE</scope>
</reference>
<accession>A0AAD2G997</accession>
<evidence type="ECO:0000313" key="2">
    <source>
        <dbReference type="Proteomes" id="UP001295423"/>
    </source>
</evidence>
<protein>
    <submittedName>
        <fullName evidence="1">Uncharacterized protein</fullName>
    </submittedName>
</protein>
<organism evidence="1 2">
    <name type="scientific">Cylindrotheca closterium</name>
    <dbReference type="NCBI Taxonomy" id="2856"/>
    <lineage>
        <taxon>Eukaryota</taxon>
        <taxon>Sar</taxon>
        <taxon>Stramenopiles</taxon>
        <taxon>Ochrophyta</taxon>
        <taxon>Bacillariophyta</taxon>
        <taxon>Bacillariophyceae</taxon>
        <taxon>Bacillariophycidae</taxon>
        <taxon>Bacillariales</taxon>
        <taxon>Bacillariaceae</taxon>
        <taxon>Cylindrotheca</taxon>
    </lineage>
</organism>
<proteinExistence type="predicted"/>
<keyword evidence="2" id="KW-1185">Reference proteome</keyword>